<dbReference type="Proteomes" id="UP001371456">
    <property type="component" value="Unassembled WGS sequence"/>
</dbReference>
<dbReference type="PANTHER" id="PTHR31973">
    <property type="entry name" value="POLYPROTEIN, PUTATIVE-RELATED"/>
    <property type="match status" value="1"/>
</dbReference>
<protein>
    <recommendedName>
        <fullName evidence="1">Transposase MuDR plant domain-containing protein</fullName>
    </recommendedName>
</protein>
<keyword evidence="3" id="KW-1185">Reference proteome</keyword>
<sequence length="259" mass="30231">MTRARLQGEESLVDVDVIEESDTTSEECESFHDSDYSLERDKMIFDKIVNSTAEWIGKKLLSLALPPTWLRFPVTLKKKDLEDPKFEFTLSMIFSSSKEFKWAAEGSAVMMKKDIKFKKNESSRARAICKVLNCKWFIYASKANEDEPFMIKTIGPDHSCGNQRENKTIDSEFSTKKYADEFKINPSWGVKEFQAHVMRKHRTKKEQFDMLWDYCAELRRSNPGTTCILKLDDNPETMVKDRKRFLRLYVCFAACKQGF</sequence>
<feature type="domain" description="Transposase MuDR plant" evidence="1">
    <location>
        <begin position="92"/>
        <end position="151"/>
    </location>
</feature>
<dbReference type="InterPro" id="IPR004332">
    <property type="entry name" value="Transposase_MuDR"/>
</dbReference>
<evidence type="ECO:0000313" key="3">
    <source>
        <dbReference type="Proteomes" id="UP001371456"/>
    </source>
</evidence>
<dbReference type="EMBL" id="JBANQN010000008">
    <property type="protein sequence ID" value="KAK6782878.1"/>
    <property type="molecule type" value="Genomic_DNA"/>
</dbReference>
<accession>A0AAN8YAX0</accession>
<evidence type="ECO:0000313" key="2">
    <source>
        <dbReference type="EMBL" id="KAK6782878.1"/>
    </source>
</evidence>
<comment type="caution">
    <text evidence="2">The sequence shown here is derived from an EMBL/GenBank/DDBJ whole genome shotgun (WGS) entry which is preliminary data.</text>
</comment>
<evidence type="ECO:0000259" key="1">
    <source>
        <dbReference type="Pfam" id="PF03108"/>
    </source>
</evidence>
<gene>
    <name evidence="2" type="ORF">RDI58_020674</name>
</gene>
<dbReference type="PANTHER" id="PTHR31973:SF191">
    <property type="entry name" value="OS05G0489400 PROTEIN"/>
    <property type="match status" value="1"/>
</dbReference>
<organism evidence="2 3">
    <name type="scientific">Solanum bulbocastanum</name>
    <name type="common">Wild potato</name>
    <dbReference type="NCBI Taxonomy" id="147425"/>
    <lineage>
        <taxon>Eukaryota</taxon>
        <taxon>Viridiplantae</taxon>
        <taxon>Streptophyta</taxon>
        <taxon>Embryophyta</taxon>
        <taxon>Tracheophyta</taxon>
        <taxon>Spermatophyta</taxon>
        <taxon>Magnoliopsida</taxon>
        <taxon>eudicotyledons</taxon>
        <taxon>Gunneridae</taxon>
        <taxon>Pentapetalae</taxon>
        <taxon>asterids</taxon>
        <taxon>lamiids</taxon>
        <taxon>Solanales</taxon>
        <taxon>Solanaceae</taxon>
        <taxon>Solanoideae</taxon>
        <taxon>Solaneae</taxon>
        <taxon>Solanum</taxon>
    </lineage>
</organism>
<dbReference type="Pfam" id="PF03108">
    <property type="entry name" value="DBD_Tnp_Mut"/>
    <property type="match status" value="1"/>
</dbReference>
<name>A0AAN8YAX0_SOLBU</name>
<reference evidence="2 3" key="1">
    <citation type="submission" date="2024-02" db="EMBL/GenBank/DDBJ databases">
        <title>de novo genome assembly of Solanum bulbocastanum strain 11H21.</title>
        <authorList>
            <person name="Hosaka A.J."/>
        </authorList>
    </citation>
    <scope>NUCLEOTIDE SEQUENCE [LARGE SCALE GENOMIC DNA]</scope>
    <source>
        <tissue evidence="2">Young leaves</tissue>
    </source>
</reference>
<dbReference type="AlphaFoldDB" id="A0AAN8YAX0"/>
<proteinExistence type="predicted"/>